<name>A0A8H5BIW4_9AGAR</name>
<reference evidence="2 3" key="1">
    <citation type="journal article" date="2020" name="ISME J.">
        <title>Uncovering the hidden diversity of litter-decomposition mechanisms in mushroom-forming fungi.</title>
        <authorList>
            <person name="Floudas D."/>
            <person name="Bentzer J."/>
            <person name="Ahren D."/>
            <person name="Johansson T."/>
            <person name="Persson P."/>
            <person name="Tunlid A."/>
        </authorList>
    </citation>
    <scope>NUCLEOTIDE SEQUENCE [LARGE SCALE GENOMIC DNA]</scope>
    <source>
        <strain evidence="2 3">CBS 101986</strain>
    </source>
</reference>
<organism evidence="2 3">
    <name type="scientific">Psilocybe cf. subviscida</name>
    <dbReference type="NCBI Taxonomy" id="2480587"/>
    <lineage>
        <taxon>Eukaryota</taxon>
        <taxon>Fungi</taxon>
        <taxon>Dikarya</taxon>
        <taxon>Basidiomycota</taxon>
        <taxon>Agaricomycotina</taxon>
        <taxon>Agaricomycetes</taxon>
        <taxon>Agaricomycetidae</taxon>
        <taxon>Agaricales</taxon>
        <taxon>Agaricineae</taxon>
        <taxon>Strophariaceae</taxon>
        <taxon>Psilocybe</taxon>
    </lineage>
</organism>
<feature type="region of interest" description="Disordered" evidence="1">
    <location>
        <begin position="36"/>
        <end position="58"/>
    </location>
</feature>
<proteinExistence type="predicted"/>
<dbReference type="Proteomes" id="UP000567179">
    <property type="component" value="Unassembled WGS sequence"/>
</dbReference>
<evidence type="ECO:0000313" key="2">
    <source>
        <dbReference type="EMBL" id="KAF5324120.1"/>
    </source>
</evidence>
<gene>
    <name evidence="2" type="ORF">D9619_011282</name>
</gene>
<comment type="caution">
    <text evidence="2">The sequence shown here is derived from an EMBL/GenBank/DDBJ whole genome shotgun (WGS) entry which is preliminary data.</text>
</comment>
<feature type="region of interest" description="Disordered" evidence="1">
    <location>
        <begin position="80"/>
        <end position="111"/>
    </location>
</feature>
<protein>
    <submittedName>
        <fullName evidence="2">Uncharacterized protein</fullName>
    </submittedName>
</protein>
<accession>A0A8H5BIW4</accession>
<sequence length="214" mass="23312">MSSPSATWFDQQRLNQLRVLVLAAVSGKMRIKAQLPGKARPAQASVPSNSLRNDRNTNETAKQILFGTTAGAKIDKKATFATNNKSHPPPTPSVPSRPLDKGHNADKPSYPPVTQIVFETAVDADFKEDSTFHLGTENISDRVTTQIGVKDAPGATIKKGFYGAGSQTLAKEIAEINVRGKMALDVMQMDLAKEKLRLQQQKASNDELRESSIR</sequence>
<evidence type="ECO:0000256" key="1">
    <source>
        <dbReference type="SAM" id="MobiDB-lite"/>
    </source>
</evidence>
<keyword evidence="3" id="KW-1185">Reference proteome</keyword>
<dbReference type="AlphaFoldDB" id="A0A8H5BIW4"/>
<evidence type="ECO:0000313" key="3">
    <source>
        <dbReference type="Proteomes" id="UP000567179"/>
    </source>
</evidence>
<dbReference type="EMBL" id="JAACJJ010000016">
    <property type="protein sequence ID" value="KAF5324120.1"/>
    <property type="molecule type" value="Genomic_DNA"/>
</dbReference>